<evidence type="ECO:0000313" key="13">
    <source>
        <dbReference type="EMBL" id="KAJ9482923.1"/>
    </source>
</evidence>
<dbReference type="Gene3D" id="1.20.120.1760">
    <property type="match status" value="1"/>
</dbReference>
<dbReference type="PANTHER" id="PTHR14269:SF60">
    <property type="entry name" value="CARDIOLIPIN SYNTHASE (CMP-FORMING)"/>
    <property type="match status" value="1"/>
</dbReference>
<dbReference type="AlphaFoldDB" id="A0AAI9X494"/>
<evidence type="ECO:0000256" key="12">
    <source>
        <dbReference type="SAM" id="Phobius"/>
    </source>
</evidence>
<evidence type="ECO:0000256" key="6">
    <source>
        <dbReference type="ARBA" id="ARBA00023098"/>
    </source>
</evidence>
<dbReference type="FunFam" id="1.20.120.1760:FF:000017">
    <property type="entry name" value="Phosphatidyl synthase"/>
    <property type="match status" value="1"/>
</dbReference>
<dbReference type="Proteomes" id="UP001227192">
    <property type="component" value="Unassembled WGS sequence"/>
</dbReference>
<gene>
    <name evidence="13" type="ORF">VN97_g10495</name>
</gene>
<dbReference type="InterPro" id="IPR048254">
    <property type="entry name" value="CDP_ALCOHOL_P_TRANSF_CS"/>
</dbReference>
<evidence type="ECO:0000256" key="4">
    <source>
        <dbReference type="ARBA" id="ARBA00022692"/>
    </source>
</evidence>
<reference evidence="13" key="1">
    <citation type="submission" date="2015-06" db="EMBL/GenBank/DDBJ databases">
        <authorList>
            <person name="Nguyen H."/>
        </authorList>
    </citation>
    <scope>NUCLEOTIDE SEQUENCE</scope>
    <source>
        <strain evidence="13">DAOM 180753</strain>
    </source>
</reference>
<keyword evidence="4 12" id="KW-0812">Transmembrane</keyword>
<dbReference type="InterPro" id="IPR000462">
    <property type="entry name" value="CDP-OH_P_trans"/>
</dbReference>
<dbReference type="Pfam" id="PF01066">
    <property type="entry name" value="CDP-OH_P_transf"/>
    <property type="match status" value="1"/>
</dbReference>
<evidence type="ECO:0000256" key="7">
    <source>
        <dbReference type="ARBA" id="ARBA00023136"/>
    </source>
</evidence>
<feature type="transmembrane region" description="Helical" evidence="12">
    <location>
        <begin position="186"/>
        <end position="210"/>
    </location>
</feature>
<reference evidence="13" key="2">
    <citation type="journal article" date="2016" name="Fungal Biol.">
        <title>Ochratoxin A production by Penicillium thymicola.</title>
        <authorList>
            <person name="Nguyen H.D.T."/>
            <person name="McMullin D.R."/>
            <person name="Ponomareva E."/>
            <person name="Riley R."/>
            <person name="Pomraning K.R."/>
            <person name="Baker S.E."/>
            <person name="Seifert K.A."/>
        </authorList>
    </citation>
    <scope>NUCLEOTIDE SEQUENCE</scope>
    <source>
        <strain evidence="13">DAOM 180753</strain>
    </source>
</reference>
<evidence type="ECO:0000256" key="2">
    <source>
        <dbReference type="ARBA" id="ARBA00022516"/>
    </source>
</evidence>
<evidence type="ECO:0000256" key="8">
    <source>
        <dbReference type="ARBA" id="ARBA00023209"/>
    </source>
</evidence>
<dbReference type="EMBL" id="LACB01000489">
    <property type="protein sequence ID" value="KAJ9482923.1"/>
    <property type="molecule type" value="Genomic_DNA"/>
</dbReference>
<feature type="region of interest" description="Disordered" evidence="11">
    <location>
        <begin position="80"/>
        <end position="105"/>
    </location>
</feature>
<dbReference type="InterPro" id="IPR043130">
    <property type="entry name" value="CDP-OH_PTrfase_TM_dom"/>
</dbReference>
<evidence type="ECO:0000256" key="11">
    <source>
        <dbReference type="SAM" id="MobiDB-lite"/>
    </source>
</evidence>
<evidence type="ECO:0000256" key="10">
    <source>
        <dbReference type="RuleBase" id="RU003750"/>
    </source>
</evidence>
<organism evidence="13 14">
    <name type="scientific">Penicillium thymicola</name>
    <dbReference type="NCBI Taxonomy" id="293382"/>
    <lineage>
        <taxon>Eukaryota</taxon>
        <taxon>Fungi</taxon>
        <taxon>Dikarya</taxon>
        <taxon>Ascomycota</taxon>
        <taxon>Pezizomycotina</taxon>
        <taxon>Eurotiomycetes</taxon>
        <taxon>Eurotiomycetidae</taxon>
        <taxon>Eurotiales</taxon>
        <taxon>Aspergillaceae</taxon>
        <taxon>Penicillium</taxon>
    </lineage>
</organism>
<keyword evidence="6" id="KW-0443">Lipid metabolism</keyword>
<comment type="subcellular location">
    <subcellularLocation>
        <location evidence="1">Membrane</location>
        <topology evidence="1">Multi-pass membrane protein</topology>
    </subcellularLocation>
</comment>
<dbReference type="GO" id="GO:0043337">
    <property type="term" value="F:cardiolipin synthase (CMP-forming)"/>
    <property type="evidence" value="ECO:0007669"/>
    <property type="project" value="TreeGrafter"/>
</dbReference>
<evidence type="ECO:0000256" key="1">
    <source>
        <dbReference type="ARBA" id="ARBA00004141"/>
    </source>
</evidence>
<keyword evidence="5 12" id="KW-1133">Transmembrane helix</keyword>
<evidence type="ECO:0000256" key="9">
    <source>
        <dbReference type="ARBA" id="ARBA00023264"/>
    </source>
</evidence>
<dbReference type="GO" id="GO:0016020">
    <property type="term" value="C:membrane"/>
    <property type="evidence" value="ECO:0007669"/>
    <property type="project" value="UniProtKB-SubCell"/>
</dbReference>
<keyword evidence="7 12" id="KW-0472">Membrane</keyword>
<evidence type="ECO:0008006" key="15">
    <source>
        <dbReference type="Google" id="ProtNLM"/>
    </source>
</evidence>
<dbReference type="GO" id="GO:0032049">
    <property type="term" value="P:cardiolipin biosynthetic process"/>
    <property type="evidence" value="ECO:0007669"/>
    <property type="project" value="TreeGrafter"/>
</dbReference>
<evidence type="ECO:0000256" key="3">
    <source>
        <dbReference type="ARBA" id="ARBA00022679"/>
    </source>
</evidence>
<protein>
    <recommendedName>
        <fullName evidence="15">Phosphatidyl synthase</fullName>
    </recommendedName>
</protein>
<dbReference type="GO" id="GO:0005739">
    <property type="term" value="C:mitochondrion"/>
    <property type="evidence" value="ECO:0007669"/>
    <property type="project" value="TreeGrafter"/>
</dbReference>
<accession>A0AAI9X494</accession>
<proteinExistence type="inferred from homology"/>
<evidence type="ECO:0000313" key="14">
    <source>
        <dbReference type="Proteomes" id="UP001227192"/>
    </source>
</evidence>
<feature type="compositionally biased region" description="Basic and acidic residues" evidence="11">
    <location>
        <begin position="89"/>
        <end position="102"/>
    </location>
</feature>
<keyword evidence="14" id="KW-1185">Reference proteome</keyword>
<keyword evidence="8" id="KW-0594">Phospholipid biosynthesis</keyword>
<dbReference type="InterPro" id="IPR050324">
    <property type="entry name" value="CDP-alcohol_PTase-I"/>
</dbReference>
<evidence type="ECO:0000256" key="5">
    <source>
        <dbReference type="ARBA" id="ARBA00022989"/>
    </source>
</evidence>
<comment type="caution">
    <text evidence="13">The sequence shown here is derived from an EMBL/GenBank/DDBJ whole genome shotgun (WGS) entry which is preliminary data.</text>
</comment>
<keyword evidence="9" id="KW-1208">Phospholipid metabolism</keyword>
<name>A0AAI9X494_PENTH</name>
<keyword evidence="2" id="KW-0444">Lipid biosynthesis</keyword>
<dbReference type="PANTHER" id="PTHR14269">
    <property type="entry name" value="CDP-DIACYLGLYCEROL--GLYCEROL-3-PHOSPHATE 3-PHOSPHATIDYLTRANSFERASE-RELATED"/>
    <property type="match status" value="1"/>
</dbReference>
<keyword evidence="3 10" id="KW-0808">Transferase</keyword>
<sequence>MIGSCAAQLSLRTSRQGSQVLFKNARISVRSNVFKTETLQRDGFRCISTSVQSTLNRLPIGGLKPRCLQTTLISPSFFTQQRWSGSKSPDSKTPEQPKESKKTPILSRISLPTSHENIYTVPNILTFSRLLAAPVVGYLLVHNYHTAALSLFAYAGITDLVDGYIARRYNLQTVVGTIIDPMADKLLMTIGVACLAVNGSLPVWLAVIILGRDVGLAMSAIYYRWISLPEPKTMARYWDFSLPSAEVKPTEISKINTALQLVLVGSAIALPVVPEAFVSAWHLSEAMTGFQHIEGIFSTYDHRVWKTGLPVRSAVLKPHAGELVVGWVTTSESSLLYVFFFLMFLYSIFDWYLVASTTLWSGLSYVFSNNAVKILSKEEIQKRIAQAGAKHPRFFAARVRPYLSPEDYAYVASDMHVIAMASDEF</sequence>
<comment type="similarity">
    <text evidence="10">Belongs to the CDP-alcohol phosphatidyltransferase class-I family.</text>
</comment>
<dbReference type="PROSITE" id="PS00379">
    <property type="entry name" value="CDP_ALCOHOL_P_TRANSF"/>
    <property type="match status" value="1"/>
</dbReference>
<feature type="transmembrane region" description="Helical" evidence="12">
    <location>
        <begin position="335"/>
        <end position="354"/>
    </location>
</feature>